<feature type="region of interest" description="Disordered" evidence="1">
    <location>
        <begin position="1"/>
        <end position="31"/>
    </location>
</feature>
<comment type="caution">
    <text evidence="2">The sequence shown here is derived from an EMBL/GenBank/DDBJ whole genome shotgun (WGS) entry which is preliminary data.</text>
</comment>
<organism evidence="2 3">
    <name type="scientific">Tsukamurella pseudospumae</name>
    <dbReference type="NCBI Taxonomy" id="239498"/>
    <lineage>
        <taxon>Bacteria</taxon>
        <taxon>Bacillati</taxon>
        <taxon>Actinomycetota</taxon>
        <taxon>Actinomycetes</taxon>
        <taxon>Mycobacteriales</taxon>
        <taxon>Tsukamurellaceae</taxon>
        <taxon>Tsukamurella</taxon>
    </lineage>
</organism>
<dbReference type="AlphaFoldDB" id="A0A138AE35"/>
<proteinExistence type="predicted"/>
<dbReference type="RefSeq" id="WP_068571577.1">
    <property type="nucleotide sequence ID" value="NZ_LSRF01000044.1"/>
</dbReference>
<name>A0A138AE35_9ACTN</name>
<evidence type="ECO:0000313" key="2">
    <source>
        <dbReference type="EMBL" id="KXP08702.1"/>
    </source>
</evidence>
<feature type="compositionally biased region" description="Basic and acidic residues" evidence="1">
    <location>
        <begin position="1"/>
        <end position="17"/>
    </location>
</feature>
<accession>A0A138AE35</accession>
<dbReference type="Proteomes" id="UP000070258">
    <property type="component" value="Unassembled WGS sequence"/>
</dbReference>
<sequence length="110" mass="11913">MARKPDYTSAERQDAPHGRAHRHDAPLPTVPVPVPGVPITCVRIDWVYREGRSTLRPATPMTCTEFNEATAAYGATVDWTATTAAARAYAAEFGLVLEVAPARPRLGVAR</sequence>
<gene>
    <name evidence="2" type="ORF">AXK60_08490</name>
</gene>
<reference evidence="3" key="1">
    <citation type="submission" date="2016-02" db="EMBL/GenBank/DDBJ databases">
        <authorList>
            <person name="Wen L."/>
            <person name="He K."/>
            <person name="Yang H."/>
        </authorList>
    </citation>
    <scope>NUCLEOTIDE SEQUENCE [LARGE SCALE GENOMIC DNA]</scope>
    <source>
        <strain evidence="3">JCM 15929</strain>
    </source>
</reference>
<dbReference type="EMBL" id="LSRF01000044">
    <property type="protein sequence ID" value="KXP08702.1"/>
    <property type="molecule type" value="Genomic_DNA"/>
</dbReference>
<protein>
    <submittedName>
        <fullName evidence="2">Uncharacterized protein</fullName>
    </submittedName>
</protein>
<evidence type="ECO:0000256" key="1">
    <source>
        <dbReference type="SAM" id="MobiDB-lite"/>
    </source>
</evidence>
<evidence type="ECO:0000313" key="3">
    <source>
        <dbReference type="Proteomes" id="UP000070258"/>
    </source>
</evidence>